<name>A0A158AHS7_9BURK</name>
<dbReference type="Gene3D" id="3.40.50.2300">
    <property type="match status" value="2"/>
</dbReference>
<dbReference type="PANTHER" id="PTHR30146">
    <property type="entry name" value="LACI-RELATED TRANSCRIPTIONAL REPRESSOR"/>
    <property type="match status" value="1"/>
</dbReference>
<dbReference type="InterPro" id="IPR000843">
    <property type="entry name" value="HTH_LacI"/>
</dbReference>
<proteinExistence type="predicted"/>
<dbReference type="EMBL" id="FCOB02000007">
    <property type="protein sequence ID" value="SAK57275.1"/>
    <property type="molecule type" value="Genomic_DNA"/>
</dbReference>
<dbReference type="Pfam" id="PF00356">
    <property type="entry name" value="LacI"/>
    <property type="match status" value="1"/>
</dbReference>
<dbReference type="SMART" id="SM00354">
    <property type="entry name" value="HTH_LACI"/>
    <property type="match status" value="1"/>
</dbReference>
<dbReference type="AlphaFoldDB" id="A0A158AHS7"/>
<gene>
    <name evidence="5" type="ORF">AWB83_01851</name>
</gene>
<sequence>MLSNTFWNVPIVQSNMKSGPTIQDIAAAAGVSKSTVSLVLQESPRIKAETAEKVREAARALGYVYNRGAANLRGRRSTTIGMVINDLTNPFFVELLVAIERVLAQSGFTTLMAHTAESVETQTRVLRSMREQNIAGLIMSPALGTPDDMPVEIRSWGIPLVLVMRPMGADVDTVGVDNAHGFELATEHLIGQGHTRIAFAGNRKGYTVANQRRQGYLSAMNKHGLPVSDEWIIDVELTPTGGRNAVRAIFDMKPRPTAVVCYNDQVAFGVLHELDRMGKRAGKALAVVGCDNVVAAEHTNPPLTTLSAGADTLGTMASRTLLARLDETDGDAKPPVQYFAEPELVVRESSIGAAVHERPRIDAGALRERDPARSIARLK</sequence>
<keyword evidence="3" id="KW-0804">Transcription</keyword>
<feature type="domain" description="HTH lacI-type" evidence="4">
    <location>
        <begin position="20"/>
        <end position="74"/>
    </location>
</feature>
<organism evidence="5 6">
    <name type="scientific">Caballeronia ptereochthonis</name>
    <dbReference type="NCBI Taxonomy" id="1777144"/>
    <lineage>
        <taxon>Bacteria</taxon>
        <taxon>Pseudomonadati</taxon>
        <taxon>Pseudomonadota</taxon>
        <taxon>Betaproteobacteria</taxon>
        <taxon>Burkholderiales</taxon>
        <taxon>Burkholderiaceae</taxon>
        <taxon>Caballeronia</taxon>
    </lineage>
</organism>
<evidence type="ECO:0000259" key="4">
    <source>
        <dbReference type="PROSITE" id="PS50932"/>
    </source>
</evidence>
<dbReference type="GO" id="GO:0003700">
    <property type="term" value="F:DNA-binding transcription factor activity"/>
    <property type="evidence" value="ECO:0007669"/>
    <property type="project" value="TreeGrafter"/>
</dbReference>
<dbReference type="Gene3D" id="1.10.260.40">
    <property type="entry name" value="lambda repressor-like DNA-binding domains"/>
    <property type="match status" value="1"/>
</dbReference>
<dbReference type="Proteomes" id="UP000054978">
    <property type="component" value="Unassembled WGS sequence"/>
</dbReference>
<dbReference type="PANTHER" id="PTHR30146:SF109">
    <property type="entry name" value="HTH-TYPE TRANSCRIPTIONAL REGULATOR GALS"/>
    <property type="match status" value="1"/>
</dbReference>
<dbReference type="CDD" id="cd01392">
    <property type="entry name" value="HTH_LacI"/>
    <property type="match status" value="1"/>
</dbReference>
<dbReference type="CDD" id="cd06289">
    <property type="entry name" value="PBP1_MalI-like"/>
    <property type="match status" value="1"/>
</dbReference>
<evidence type="ECO:0000313" key="5">
    <source>
        <dbReference type="EMBL" id="SAK57275.1"/>
    </source>
</evidence>
<keyword evidence="2" id="KW-0238">DNA-binding</keyword>
<evidence type="ECO:0000256" key="3">
    <source>
        <dbReference type="ARBA" id="ARBA00023163"/>
    </source>
</evidence>
<reference evidence="5" key="1">
    <citation type="submission" date="2016-01" db="EMBL/GenBank/DDBJ databases">
        <authorList>
            <person name="Peeters C."/>
        </authorList>
    </citation>
    <scope>NUCLEOTIDE SEQUENCE [LARGE SCALE GENOMIC DNA]</scope>
    <source>
        <strain evidence="5">LMG 29326</strain>
    </source>
</reference>
<keyword evidence="6" id="KW-1185">Reference proteome</keyword>
<evidence type="ECO:0000256" key="1">
    <source>
        <dbReference type="ARBA" id="ARBA00023015"/>
    </source>
</evidence>
<accession>A0A158AHS7</accession>
<dbReference type="GO" id="GO:0000976">
    <property type="term" value="F:transcription cis-regulatory region binding"/>
    <property type="evidence" value="ECO:0007669"/>
    <property type="project" value="TreeGrafter"/>
</dbReference>
<keyword evidence="1" id="KW-0805">Transcription regulation</keyword>
<dbReference type="Pfam" id="PF00532">
    <property type="entry name" value="Peripla_BP_1"/>
    <property type="match status" value="1"/>
</dbReference>
<dbReference type="SUPFAM" id="SSF53822">
    <property type="entry name" value="Periplasmic binding protein-like I"/>
    <property type="match status" value="1"/>
</dbReference>
<evidence type="ECO:0000256" key="2">
    <source>
        <dbReference type="ARBA" id="ARBA00023125"/>
    </source>
</evidence>
<dbReference type="STRING" id="1777144.AWB83_01851"/>
<dbReference type="InterPro" id="IPR001761">
    <property type="entry name" value="Peripla_BP/Lac1_sug-bd_dom"/>
</dbReference>
<dbReference type="InterPro" id="IPR010982">
    <property type="entry name" value="Lambda_DNA-bd_dom_sf"/>
</dbReference>
<dbReference type="InterPro" id="IPR028082">
    <property type="entry name" value="Peripla_BP_I"/>
</dbReference>
<dbReference type="PROSITE" id="PS00356">
    <property type="entry name" value="HTH_LACI_1"/>
    <property type="match status" value="1"/>
</dbReference>
<comment type="caution">
    <text evidence="5">The sequence shown here is derived from an EMBL/GenBank/DDBJ whole genome shotgun (WGS) entry which is preliminary data.</text>
</comment>
<protein>
    <submittedName>
        <fullName evidence="5">Ribose operon repressor</fullName>
    </submittedName>
</protein>
<evidence type="ECO:0000313" key="6">
    <source>
        <dbReference type="Proteomes" id="UP000054978"/>
    </source>
</evidence>
<dbReference type="PROSITE" id="PS50932">
    <property type="entry name" value="HTH_LACI_2"/>
    <property type="match status" value="1"/>
</dbReference>
<dbReference type="SUPFAM" id="SSF47413">
    <property type="entry name" value="lambda repressor-like DNA-binding domains"/>
    <property type="match status" value="1"/>
</dbReference>